<name>A0AAU7ULP1_9MICO</name>
<gene>
    <name evidence="1" type="ORF">AAFP32_02000</name>
</gene>
<proteinExistence type="predicted"/>
<dbReference type="KEGG" id="bkr:AAFP32_02000"/>
<evidence type="ECO:0000313" key="1">
    <source>
        <dbReference type="EMBL" id="XBV89528.1"/>
    </source>
</evidence>
<reference evidence="1" key="1">
    <citation type="submission" date="2024-06" db="EMBL/GenBank/DDBJ databases">
        <title>Brevibacterium koreense sp. nov., isolated from jogae-jeotgal, a Korean fermented seafood.</title>
        <authorList>
            <person name="Whon T.W."/>
            <person name="Nam S."/>
            <person name="Kim Y."/>
        </authorList>
    </citation>
    <scope>NUCLEOTIDE SEQUENCE</scope>
    <source>
        <strain evidence="1">CBA3109</strain>
    </source>
</reference>
<dbReference type="EMBL" id="CP158281">
    <property type="protein sequence ID" value="XBV89528.1"/>
    <property type="molecule type" value="Genomic_DNA"/>
</dbReference>
<dbReference type="AlphaFoldDB" id="A0AAU7ULP1"/>
<dbReference type="RefSeq" id="WP_350271521.1">
    <property type="nucleotide sequence ID" value="NZ_CP158281.1"/>
</dbReference>
<organism evidence="1">
    <name type="scientific">Brevibacterium koreense</name>
    <dbReference type="NCBI Taxonomy" id="3140787"/>
    <lineage>
        <taxon>Bacteria</taxon>
        <taxon>Bacillati</taxon>
        <taxon>Actinomycetota</taxon>
        <taxon>Actinomycetes</taxon>
        <taxon>Micrococcales</taxon>
        <taxon>Brevibacteriaceae</taxon>
        <taxon>Brevibacterium</taxon>
    </lineage>
</organism>
<protein>
    <submittedName>
        <fullName evidence="1">Uncharacterized protein</fullName>
    </submittedName>
</protein>
<sequence length="73" mass="8336">MGTRGVGVRQDVDLLRNLVLQVDQLHWLQRSEAKSITQLNELANYLATGMSMRLDLRIGYLLHIETAPFPTEK</sequence>
<accession>A0AAU7ULP1</accession>